<feature type="domain" description="UspA" evidence="2">
    <location>
        <begin position="2"/>
        <end position="142"/>
    </location>
</feature>
<dbReference type="Gene3D" id="3.40.50.620">
    <property type="entry name" value="HUPs"/>
    <property type="match status" value="1"/>
</dbReference>
<evidence type="ECO:0000259" key="2">
    <source>
        <dbReference type="Pfam" id="PF00582"/>
    </source>
</evidence>
<evidence type="ECO:0000313" key="3">
    <source>
        <dbReference type="EMBL" id="AUJ32107.1"/>
    </source>
</evidence>
<comment type="similarity">
    <text evidence="1">Belongs to the universal stress protein A family.</text>
</comment>
<dbReference type="PANTHER" id="PTHR46268:SF6">
    <property type="entry name" value="UNIVERSAL STRESS PROTEIN UP12"/>
    <property type="match status" value="1"/>
</dbReference>
<dbReference type="EMBL" id="CP018180">
    <property type="protein sequence ID" value="AUJ32107.1"/>
    <property type="molecule type" value="Genomic_DNA"/>
</dbReference>
<dbReference type="RefSeq" id="WP_148126697.1">
    <property type="nucleotide sequence ID" value="NZ_CP018180.1"/>
</dbReference>
<dbReference type="CDD" id="cd00293">
    <property type="entry name" value="USP-like"/>
    <property type="match status" value="1"/>
</dbReference>
<evidence type="ECO:0000313" key="4">
    <source>
        <dbReference type="Proteomes" id="UP000324497"/>
    </source>
</evidence>
<sequence length="142" mass="15532">MMYQNILIGIDGSKKAENAFKTGCDLAKALGAKVSIVWIVNRDRGMDVSFGVGEEFYLDLADQAKEKIQPYLAEAKQKGLDVKSDVIIGSTKTILAETYPKEHNIDLIIIGQTGMNNIEKLVVGSHTSFVVRNSACDVLVIK</sequence>
<dbReference type="InterPro" id="IPR006016">
    <property type="entry name" value="UspA"/>
</dbReference>
<reference evidence="3 4" key="1">
    <citation type="submission" date="2016-11" db="EMBL/GenBank/DDBJ databases">
        <title>Interaction between Lactobacillus species and yeast in water kefir.</title>
        <authorList>
            <person name="Behr J."/>
            <person name="Xu D."/>
            <person name="Vogel R.F."/>
        </authorList>
    </citation>
    <scope>NUCLEOTIDE SEQUENCE [LARGE SCALE GENOMIC DNA]</scope>
    <source>
        <strain evidence="3 4">TMW 1.1827</strain>
    </source>
</reference>
<dbReference type="Proteomes" id="UP000324497">
    <property type="component" value="Chromosome"/>
</dbReference>
<dbReference type="PRINTS" id="PR01438">
    <property type="entry name" value="UNVRSLSTRESS"/>
</dbReference>
<dbReference type="InterPro" id="IPR006015">
    <property type="entry name" value="Universal_stress_UspA"/>
</dbReference>
<name>A0A3Q8CCK0_9LACO</name>
<proteinExistence type="inferred from homology"/>
<organism evidence="3 4">
    <name type="scientific">Liquorilactobacillus nagelii</name>
    <dbReference type="NCBI Taxonomy" id="82688"/>
    <lineage>
        <taxon>Bacteria</taxon>
        <taxon>Bacillati</taxon>
        <taxon>Bacillota</taxon>
        <taxon>Bacilli</taxon>
        <taxon>Lactobacillales</taxon>
        <taxon>Lactobacillaceae</taxon>
        <taxon>Liquorilactobacillus</taxon>
    </lineage>
</organism>
<dbReference type="PANTHER" id="PTHR46268">
    <property type="entry name" value="STRESS RESPONSE PROTEIN NHAX"/>
    <property type="match status" value="1"/>
</dbReference>
<dbReference type="AlphaFoldDB" id="A0A3Q8CCK0"/>
<dbReference type="InterPro" id="IPR014729">
    <property type="entry name" value="Rossmann-like_a/b/a_fold"/>
</dbReference>
<dbReference type="SUPFAM" id="SSF52402">
    <property type="entry name" value="Adenine nucleotide alpha hydrolases-like"/>
    <property type="match status" value="1"/>
</dbReference>
<evidence type="ECO:0000256" key="1">
    <source>
        <dbReference type="ARBA" id="ARBA00008791"/>
    </source>
</evidence>
<protein>
    <submittedName>
        <fullName evidence="3">Universal stress protein UspA</fullName>
    </submittedName>
</protein>
<dbReference type="KEGG" id="lng:BSQ50_05780"/>
<accession>A0A3Q8CCK0</accession>
<dbReference type="Pfam" id="PF00582">
    <property type="entry name" value="Usp"/>
    <property type="match status" value="1"/>
</dbReference>
<keyword evidence="4" id="KW-1185">Reference proteome</keyword>
<gene>
    <name evidence="3" type="ORF">BSQ50_05780</name>
</gene>